<evidence type="ECO:0000259" key="1">
    <source>
        <dbReference type="Pfam" id="PF00535"/>
    </source>
</evidence>
<dbReference type="CDD" id="cd06433">
    <property type="entry name" value="GT_2_WfgS_like"/>
    <property type="match status" value="1"/>
</dbReference>
<dbReference type="Gene3D" id="3.90.550.10">
    <property type="entry name" value="Spore Coat Polysaccharide Biosynthesis Protein SpsA, Chain A"/>
    <property type="match status" value="1"/>
</dbReference>
<dbReference type="PANTHER" id="PTHR22916:SF67">
    <property type="entry name" value="COLANIC ACID BIOSYNTHESIS GLYCOSYL TRANSFERASE WCAE-RELATED"/>
    <property type="match status" value="1"/>
</dbReference>
<comment type="caution">
    <text evidence="2">The sequence shown here is derived from an EMBL/GenBank/DDBJ whole genome shotgun (WGS) entry which is preliminary data.</text>
</comment>
<feature type="domain" description="Glycosyltransferase 2-like" evidence="1">
    <location>
        <begin position="12"/>
        <end position="133"/>
    </location>
</feature>
<gene>
    <name evidence="2" type="ORF">KEM10_02370</name>
</gene>
<evidence type="ECO:0000313" key="3">
    <source>
        <dbReference type="Proteomes" id="UP000708576"/>
    </source>
</evidence>
<dbReference type="InterPro" id="IPR001173">
    <property type="entry name" value="Glyco_trans_2-like"/>
</dbReference>
<dbReference type="InterPro" id="IPR029044">
    <property type="entry name" value="Nucleotide-diphossugar_trans"/>
</dbReference>
<dbReference type="Proteomes" id="UP000708576">
    <property type="component" value="Unassembled WGS sequence"/>
</dbReference>
<dbReference type="SUPFAM" id="SSF53448">
    <property type="entry name" value="Nucleotide-diphospho-sugar transferases"/>
    <property type="match status" value="1"/>
</dbReference>
<dbReference type="Pfam" id="PF00535">
    <property type="entry name" value="Glycos_transf_2"/>
    <property type="match status" value="1"/>
</dbReference>
<accession>A0ABS5JQF0</accession>
<name>A0ABS5JQF0_9BACT</name>
<dbReference type="PANTHER" id="PTHR22916">
    <property type="entry name" value="GLYCOSYLTRANSFERASE"/>
    <property type="match status" value="1"/>
</dbReference>
<sequence length="264" mass="30938">MKRILSDSPKVSIITVVYNDSERVLTTLKSVSKQTYPYIEYIVIDGNSNDNTLEVIKESNVKIDILISEPDKGIYDAMNKGCKYTSGEFIMFLNAGDTLFSNDTIKEILDFDKSKDCDVIYGKYMNDYVTFKKEINPMPIGKMYKTMPFCHQATLTKREWLIKYPFNLKYRLIADYDFFRKIYKNGAHYLFRPIVISNYLCTGGASADNLLKVYKENFYITKDINVILRSYWLIKKVFNYYLSLFTKFILPESTVNWIKKLKSK</sequence>
<evidence type="ECO:0000313" key="2">
    <source>
        <dbReference type="EMBL" id="MBS2097105.1"/>
    </source>
</evidence>
<dbReference type="RefSeq" id="WP_212212991.1">
    <property type="nucleotide sequence ID" value="NZ_JAGUCO010000001.1"/>
</dbReference>
<proteinExistence type="predicted"/>
<keyword evidence="3" id="KW-1185">Reference proteome</keyword>
<dbReference type="EMBL" id="JAGUCO010000001">
    <property type="protein sequence ID" value="MBS2097105.1"/>
    <property type="molecule type" value="Genomic_DNA"/>
</dbReference>
<reference evidence="2 3" key="1">
    <citation type="journal article" date="2015" name="Int. J. Syst. Evol. Microbiol.">
        <title>Carboxylicivirga linearis sp. nov., isolated from a sea cucumber culture pond.</title>
        <authorList>
            <person name="Wang F.Q."/>
            <person name="Zhou Y.X."/>
            <person name="Lin X.Z."/>
            <person name="Chen G.J."/>
            <person name="Du Z.J."/>
        </authorList>
    </citation>
    <scope>NUCLEOTIDE SEQUENCE [LARGE SCALE GENOMIC DNA]</scope>
    <source>
        <strain evidence="2 3">FB218</strain>
    </source>
</reference>
<protein>
    <submittedName>
        <fullName evidence="2">Glycosyltransferase</fullName>
    </submittedName>
</protein>
<organism evidence="2 3">
    <name type="scientific">Carboxylicivirga linearis</name>
    <dbReference type="NCBI Taxonomy" id="1628157"/>
    <lineage>
        <taxon>Bacteria</taxon>
        <taxon>Pseudomonadati</taxon>
        <taxon>Bacteroidota</taxon>
        <taxon>Bacteroidia</taxon>
        <taxon>Marinilabiliales</taxon>
        <taxon>Marinilabiliaceae</taxon>
        <taxon>Carboxylicivirga</taxon>
    </lineage>
</organism>